<dbReference type="AlphaFoldDB" id="A0A4Y8ATY3"/>
<comment type="similarity">
    <text evidence="2">Belongs to the peptidase M13 family.</text>
</comment>
<evidence type="ECO:0000256" key="1">
    <source>
        <dbReference type="ARBA" id="ARBA00001947"/>
    </source>
</evidence>
<evidence type="ECO:0000256" key="7">
    <source>
        <dbReference type="ARBA" id="ARBA00023049"/>
    </source>
</evidence>
<dbReference type="Pfam" id="PF05649">
    <property type="entry name" value="Peptidase_M13_N"/>
    <property type="match status" value="1"/>
</dbReference>
<dbReference type="RefSeq" id="WP_134247313.1">
    <property type="nucleotide sequence ID" value="NZ_SNQI01000002.1"/>
</dbReference>
<feature type="signal peptide" evidence="8">
    <location>
        <begin position="1"/>
        <end position="23"/>
    </location>
</feature>
<evidence type="ECO:0000259" key="9">
    <source>
        <dbReference type="Pfam" id="PF01431"/>
    </source>
</evidence>
<feature type="chain" id="PRO_5021474499" evidence="8">
    <location>
        <begin position="24"/>
        <end position="698"/>
    </location>
</feature>
<dbReference type="PRINTS" id="PR00786">
    <property type="entry name" value="NEPRILYSIN"/>
</dbReference>
<name>A0A4Y8ATY3_9FLAO</name>
<evidence type="ECO:0000256" key="5">
    <source>
        <dbReference type="ARBA" id="ARBA00022801"/>
    </source>
</evidence>
<dbReference type="GO" id="GO:0046872">
    <property type="term" value="F:metal ion binding"/>
    <property type="evidence" value="ECO:0007669"/>
    <property type="project" value="UniProtKB-KW"/>
</dbReference>
<keyword evidence="6" id="KW-0862">Zinc</keyword>
<sequence>MKITLKKLMLCTSIIALTLFVSCKEEKQNEAEKIPGIIVENMDTSVKPNDDFFRFVNGSWLDKTEIPADRTSWGSFNELVKKTDADVLTILNEAIAEDKFPKLKDAQGNLTIESDQKKAVNFYETIMDTVARDQQGITPIMPFLNKIDAIKNIDDLQNLLTEMAPYGYGGFFGFAVFNDLKDSKMNAGYISPAGLGLSRDYYVDQDEDTKEKRVKYIAHIARMLQYFGDTEEVAKANAQKVFDCEYNLAEPRFTKEESRDTRKLYNPKTMEEIQKLTPSINWQMYFKGLGVENLERVIVMQPNYMEAVEKTLTSSSIDDIKLYLRWTAIDRAASLLNKELEIANWEFYSKELTGAKQQRPRDERALANLNNSIGEALGKLYVDAKFPPEAKAKAEEMIKNVMLGFEKRINALEWMSPETKLKAIEKLDKMTVKIAYPDKWKDYSELDVKSIEDGGSYFQNSINITKWNFEESMAKLGKEVDRTEWGMAPQIVNAYFNPVNNEIVFPAAILQPPFYNYQADEAVNYGGIGAVIGHEISHCFDDSGSRFDADGNLNNWWTDQDLEQFTALGKQLIDQYSDVVAIDDVNLNGEFTLGENIGDLGGINAAYDGLQIFYEKNGRPDSIDGFTAEQRFYMSWGTIWRTKTRDEALKNQIKTDPHAPGMYRAFMPLQNVDAFYTAFNIVEGDNMYLKPEDRVKIW</sequence>
<keyword evidence="5" id="KW-0378">Hydrolase</keyword>
<evidence type="ECO:0000256" key="6">
    <source>
        <dbReference type="ARBA" id="ARBA00022833"/>
    </source>
</evidence>
<keyword evidence="4" id="KW-0479">Metal-binding</keyword>
<feature type="domain" description="Peptidase M13 N-terminal" evidence="10">
    <location>
        <begin position="48"/>
        <end position="437"/>
    </location>
</feature>
<dbReference type="Gene3D" id="1.10.1380.10">
    <property type="entry name" value="Neutral endopeptidase , domain2"/>
    <property type="match status" value="1"/>
</dbReference>
<dbReference type="GO" id="GO:0005886">
    <property type="term" value="C:plasma membrane"/>
    <property type="evidence" value="ECO:0007669"/>
    <property type="project" value="TreeGrafter"/>
</dbReference>
<evidence type="ECO:0000256" key="8">
    <source>
        <dbReference type="SAM" id="SignalP"/>
    </source>
</evidence>
<gene>
    <name evidence="11" type="ORF">E2488_05300</name>
</gene>
<organism evidence="11 12">
    <name type="scientific">Gramella jeungdoensis</name>
    <dbReference type="NCBI Taxonomy" id="708091"/>
    <lineage>
        <taxon>Bacteria</taxon>
        <taxon>Pseudomonadati</taxon>
        <taxon>Bacteroidota</taxon>
        <taxon>Flavobacteriia</taxon>
        <taxon>Flavobacteriales</taxon>
        <taxon>Flavobacteriaceae</taxon>
        <taxon>Christiangramia</taxon>
    </lineage>
</organism>
<evidence type="ECO:0000259" key="10">
    <source>
        <dbReference type="Pfam" id="PF05649"/>
    </source>
</evidence>
<accession>A0A4Y8ATY3</accession>
<evidence type="ECO:0000313" key="12">
    <source>
        <dbReference type="Proteomes" id="UP000298517"/>
    </source>
</evidence>
<keyword evidence="12" id="KW-1185">Reference proteome</keyword>
<dbReference type="CDD" id="cd08662">
    <property type="entry name" value="M13"/>
    <property type="match status" value="1"/>
</dbReference>
<dbReference type="InterPro" id="IPR008753">
    <property type="entry name" value="Peptidase_M13_N"/>
</dbReference>
<keyword evidence="7" id="KW-0482">Metalloprotease</keyword>
<dbReference type="PANTHER" id="PTHR11733:SF167">
    <property type="entry name" value="FI17812P1-RELATED"/>
    <property type="match status" value="1"/>
</dbReference>
<evidence type="ECO:0000256" key="4">
    <source>
        <dbReference type="ARBA" id="ARBA00022723"/>
    </source>
</evidence>
<dbReference type="GO" id="GO:0004222">
    <property type="term" value="F:metalloendopeptidase activity"/>
    <property type="evidence" value="ECO:0007669"/>
    <property type="project" value="InterPro"/>
</dbReference>
<comment type="cofactor">
    <cofactor evidence="1">
        <name>Zn(2+)</name>
        <dbReference type="ChEBI" id="CHEBI:29105"/>
    </cofactor>
</comment>
<dbReference type="Proteomes" id="UP000298517">
    <property type="component" value="Unassembled WGS sequence"/>
</dbReference>
<evidence type="ECO:0000256" key="2">
    <source>
        <dbReference type="ARBA" id="ARBA00007357"/>
    </source>
</evidence>
<feature type="domain" description="Peptidase M13 C-terminal" evidence="9">
    <location>
        <begin position="493"/>
        <end position="695"/>
    </location>
</feature>
<dbReference type="SUPFAM" id="SSF55486">
    <property type="entry name" value="Metalloproteases ('zincins'), catalytic domain"/>
    <property type="match status" value="1"/>
</dbReference>
<dbReference type="InterPro" id="IPR000718">
    <property type="entry name" value="Peptidase_M13"/>
</dbReference>
<dbReference type="OrthoDB" id="9775677at2"/>
<keyword evidence="8" id="KW-0732">Signal</keyword>
<proteinExistence type="inferred from homology"/>
<dbReference type="InterPro" id="IPR024079">
    <property type="entry name" value="MetalloPept_cat_dom_sf"/>
</dbReference>
<comment type="caution">
    <text evidence="11">The sequence shown here is derived from an EMBL/GenBank/DDBJ whole genome shotgun (WGS) entry which is preliminary data.</text>
</comment>
<dbReference type="PROSITE" id="PS51885">
    <property type="entry name" value="NEPRILYSIN"/>
    <property type="match status" value="1"/>
</dbReference>
<dbReference type="GO" id="GO:0016485">
    <property type="term" value="P:protein processing"/>
    <property type="evidence" value="ECO:0007669"/>
    <property type="project" value="TreeGrafter"/>
</dbReference>
<reference evidence="11 12" key="1">
    <citation type="journal article" date="2011" name="J. Microbiol.">
        <title>Gramella jeungdoensis sp. nov., isolated from a solar saltern in Korea.</title>
        <authorList>
            <person name="Joung Y."/>
            <person name="Kim H."/>
            <person name="Jang T."/>
            <person name="Ahn T.S."/>
            <person name="Joh K."/>
        </authorList>
    </citation>
    <scope>NUCLEOTIDE SEQUENCE [LARGE SCALE GENOMIC DNA]</scope>
    <source>
        <strain evidence="11 12">KCTC 23123</strain>
    </source>
</reference>
<evidence type="ECO:0000256" key="3">
    <source>
        <dbReference type="ARBA" id="ARBA00022670"/>
    </source>
</evidence>
<dbReference type="PROSITE" id="PS51257">
    <property type="entry name" value="PROKAR_LIPOPROTEIN"/>
    <property type="match status" value="1"/>
</dbReference>
<dbReference type="PANTHER" id="PTHR11733">
    <property type="entry name" value="ZINC METALLOPROTEASE FAMILY M13 NEPRILYSIN-RELATED"/>
    <property type="match status" value="1"/>
</dbReference>
<dbReference type="EMBL" id="SNQI01000002">
    <property type="protein sequence ID" value="TEW74943.1"/>
    <property type="molecule type" value="Genomic_DNA"/>
</dbReference>
<keyword evidence="3" id="KW-0645">Protease</keyword>
<protein>
    <submittedName>
        <fullName evidence="11">M13 family peptidase</fullName>
    </submittedName>
</protein>
<dbReference type="InterPro" id="IPR042089">
    <property type="entry name" value="Peptidase_M13_dom_2"/>
</dbReference>
<dbReference type="Pfam" id="PF01431">
    <property type="entry name" value="Peptidase_M13"/>
    <property type="match status" value="1"/>
</dbReference>
<dbReference type="InterPro" id="IPR018497">
    <property type="entry name" value="Peptidase_M13_C"/>
</dbReference>
<evidence type="ECO:0000313" key="11">
    <source>
        <dbReference type="EMBL" id="TEW74943.1"/>
    </source>
</evidence>
<dbReference type="Gene3D" id="3.40.390.10">
    <property type="entry name" value="Collagenase (Catalytic Domain)"/>
    <property type="match status" value="1"/>
</dbReference>